<feature type="coiled-coil region" evidence="1">
    <location>
        <begin position="178"/>
        <end position="212"/>
    </location>
</feature>
<dbReference type="PANTHER" id="PTHR31962">
    <property type="entry name" value="SPHINGOLIPID LONG CHAIN BASE-RESPONSIVE PROTEIN PIL1"/>
    <property type="match status" value="1"/>
</dbReference>
<evidence type="ECO:0000313" key="4">
    <source>
        <dbReference type="EMBL" id="KAK7465613.1"/>
    </source>
</evidence>
<dbReference type="PANTHER" id="PTHR31962:SF1">
    <property type="entry name" value="SPHINGOLIPID LONG CHAIN BASE-RESPONSIVE PROTEIN PIL1"/>
    <property type="match status" value="1"/>
</dbReference>
<feature type="compositionally biased region" description="Low complexity" evidence="2">
    <location>
        <begin position="479"/>
        <end position="492"/>
    </location>
</feature>
<dbReference type="Proteomes" id="UP001498398">
    <property type="component" value="Unassembled WGS sequence"/>
</dbReference>
<reference evidence="4 5" key="1">
    <citation type="submission" date="2024-01" db="EMBL/GenBank/DDBJ databases">
        <title>A draft genome for the cacao thread blight pathogen Marasmiellus scandens.</title>
        <authorList>
            <person name="Baruah I.K."/>
            <person name="Leung J."/>
            <person name="Bukari Y."/>
            <person name="Amoako-Attah I."/>
            <person name="Meinhardt L.W."/>
            <person name="Bailey B.A."/>
            <person name="Cohen S.P."/>
        </authorList>
    </citation>
    <scope>NUCLEOTIDE SEQUENCE [LARGE SCALE GENOMIC DNA]</scope>
    <source>
        <strain evidence="4 5">GH-19</strain>
    </source>
</reference>
<keyword evidence="1" id="KW-0175">Coiled coil</keyword>
<comment type="caution">
    <text evidence="4">The sequence shown here is derived from an EMBL/GenBank/DDBJ whole genome shotgun (WGS) entry which is preliminary data.</text>
</comment>
<feature type="compositionally biased region" description="Polar residues" evidence="2">
    <location>
        <begin position="22"/>
        <end position="49"/>
    </location>
</feature>
<protein>
    <submittedName>
        <fullName evidence="4">Lipid-binding protein</fullName>
    </submittedName>
</protein>
<feature type="compositionally biased region" description="Basic and acidic residues" evidence="2">
    <location>
        <begin position="294"/>
        <end position="306"/>
    </location>
</feature>
<proteinExistence type="predicted"/>
<dbReference type="EMBL" id="JBANRG010000009">
    <property type="protein sequence ID" value="KAK7463645.1"/>
    <property type="molecule type" value="Genomic_DNA"/>
</dbReference>
<dbReference type="EMBL" id="JBANRG010000006">
    <property type="protein sequence ID" value="KAK7465613.1"/>
    <property type="molecule type" value="Genomic_DNA"/>
</dbReference>
<feature type="region of interest" description="Disordered" evidence="2">
    <location>
        <begin position="279"/>
        <end position="540"/>
    </location>
</feature>
<keyword evidence="5" id="KW-1185">Reference proteome</keyword>
<evidence type="ECO:0000256" key="2">
    <source>
        <dbReference type="SAM" id="MobiDB-lite"/>
    </source>
</evidence>
<sequence>MPVPSFLTSIADKATNFAGQHLPSQARPTSPDSATQPPANQAAQGQSAAHKSHAFEAIQHQIRAFGQQYGSTSPVQKIITAEKGVSLDYDSVARDAKAQSKELYTWGQTEDEDLKDVTDRLAYLNFVHGSLSSSLATKLDAARAPLKALRDAETALAPRRNVRAGLQTQLARLEHDNQRGMEKKMAELKDQIKKAEADDASQEKEVELLKRKGIRESEQLKWEAIREYGEKLVLLSQAAFPVCSALPAVPPSESNPYTGSQVTGAARASLQRALDNYKTGHINLPPQSAASDLSRSDTRSFGESHASELSSISSDATHPGIPVTPPPHLQSSKIADVTSSPPMKSSSSPPINPLNLNQSPAPIPTSSVSSTSVPSTTSPVPISAPDPKKPISVLPGITPSVAETGVPISAGASGPGPASGSLHDVKAASPTASPRSGGVAVSEATPSFGQAASSGSKWESAEDEKKRLAAGYSQAYNDGTAATPSGSGTAAPHYESAEEEKKRLEREERERLLRGEPAPGPSKEENKKGDDEDLPPYQDI</sequence>
<accession>A0ABR1JWY1</accession>
<evidence type="ECO:0000313" key="5">
    <source>
        <dbReference type="Proteomes" id="UP001498398"/>
    </source>
</evidence>
<dbReference type="InterPro" id="IPR028245">
    <property type="entry name" value="PIL1/LSP1"/>
</dbReference>
<evidence type="ECO:0000256" key="1">
    <source>
        <dbReference type="SAM" id="Coils"/>
    </source>
</evidence>
<feature type="region of interest" description="Disordered" evidence="2">
    <location>
        <begin position="1"/>
        <end position="52"/>
    </location>
</feature>
<gene>
    <name evidence="4" type="primary">LSP1_2</name>
    <name evidence="3" type="synonym">LSP1_4</name>
    <name evidence="4" type="ORF">VKT23_005586</name>
    <name evidence="3" type="ORF">VKT23_006989</name>
</gene>
<dbReference type="InterPro" id="IPR027267">
    <property type="entry name" value="AH/BAR_dom_sf"/>
</dbReference>
<dbReference type="Pfam" id="PF13805">
    <property type="entry name" value="Pil1"/>
    <property type="match status" value="1"/>
</dbReference>
<feature type="compositionally biased region" description="Low complexity" evidence="2">
    <location>
        <begin position="339"/>
        <end position="385"/>
    </location>
</feature>
<feature type="compositionally biased region" description="Low complexity" evidence="2">
    <location>
        <begin position="409"/>
        <end position="421"/>
    </location>
</feature>
<dbReference type="Gene3D" id="1.20.1270.60">
    <property type="entry name" value="Arfaptin homology (AH) domain/BAR domain"/>
    <property type="match status" value="1"/>
</dbReference>
<feature type="compositionally biased region" description="Basic and acidic residues" evidence="2">
    <location>
        <begin position="495"/>
        <end position="514"/>
    </location>
</feature>
<evidence type="ECO:0000313" key="3">
    <source>
        <dbReference type="EMBL" id="KAK7463645.1"/>
    </source>
</evidence>
<organism evidence="4 5">
    <name type="scientific">Marasmiellus scandens</name>
    <dbReference type="NCBI Taxonomy" id="2682957"/>
    <lineage>
        <taxon>Eukaryota</taxon>
        <taxon>Fungi</taxon>
        <taxon>Dikarya</taxon>
        <taxon>Basidiomycota</taxon>
        <taxon>Agaricomycotina</taxon>
        <taxon>Agaricomycetes</taxon>
        <taxon>Agaricomycetidae</taxon>
        <taxon>Agaricales</taxon>
        <taxon>Marasmiineae</taxon>
        <taxon>Omphalotaceae</taxon>
        <taxon>Marasmiellus</taxon>
    </lineage>
</organism>
<feature type="compositionally biased region" description="Polar residues" evidence="2">
    <location>
        <begin position="444"/>
        <end position="457"/>
    </location>
</feature>
<name>A0ABR1JWY1_9AGAR</name>